<evidence type="ECO:0000256" key="6">
    <source>
        <dbReference type="ARBA" id="ARBA00022519"/>
    </source>
</evidence>
<evidence type="ECO:0000256" key="11">
    <source>
        <dbReference type="SAM" id="Phobius"/>
    </source>
</evidence>
<evidence type="ECO:0000256" key="2">
    <source>
        <dbReference type="ARBA" id="ARBA00009984"/>
    </source>
</evidence>
<evidence type="ECO:0000256" key="3">
    <source>
        <dbReference type="ARBA" id="ARBA00020042"/>
    </source>
</evidence>
<proteinExistence type="inferred from homology"/>
<evidence type="ECO:0000313" key="13">
    <source>
        <dbReference type="EMBL" id="TXC63885.1"/>
    </source>
</evidence>
<dbReference type="InterPro" id="IPR000983">
    <property type="entry name" value="Bac_GSPG_pilin"/>
</dbReference>
<evidence type="ECO:0000313" key="14">
    <source>
        <dbReference type="Proteomes" id="UP000321249"/>
    </source>
</evidence>
<dbReference type="Gene3D" id="3.30.700.10">
    <property type="entry name" value="Glycoprotein, Type 4 Pilin"/>
    <property type="match status" value="1"/>
</dbReference>
<dbReference type="PANTHER" id="PTHR30093">
    <property type="entry name" value="GENERAL SECRETION PATHWAY PROTEIN G"/>
    <property type="match status" value="1"/>
</dbReference>
<dbReference type="NCBIfam" id="TIGR01710">
    <property type="entry name" value="typeII_sec_gspG"/>
    <property type="match status" value="1"/>
</dbReference>
<accession>A0A5C6TVK4</accession>
<dbReference type="AlphaFoldDB" id="A0A5C6TVK4"/>
<dbReference type="InterPro" id="IPR013545">
    <property type="entry name" value="T2SS_protein-GspG_C"/>
</dbReference>
<dbReference type="InterPro" id="IPR012902">
    <property type="entry name" value="N_methyl_site"/>
</dbReference>
<dbReference type="SUPFAM" id="SSF54523">
    <property type="entry name" value="Pili subunits"/>
    <property type="match status" value="1"/>
</dbReference>
<keyword evidence="7 11" id="KW-0812">Transmembrane</keyword>
<keyword evidence="9 11" id="KW-0472">Membrane</keyword>
<reference evidence="13 14" key="1">
    <citation type="journal article" date="2015" name="J. Microbiol.">
        <title>Sphingosinicella ginsenosidimutans sp. nov., with ginsenoside converting activity.</title>
        <authorList>
            <person name="Kim J.K."/>
            <person name="Kang M.S."/>
            <person name="Park S.C."/>
            <person name="Kim K.M."/>
            <person name="Choi K."/>
            <person name="Yoon M.H."/>
            <person name="Im W.T."/>
        </authorList>
    </citation>
    <scope>NUCLEOTIDE SEQUENCE [LARGE SCALE GENOMIC DNA]</scope>
    <source>
        <strain evidence="13 14">BS-11</strain>
    </source>
</reference>
<name>A0A5C6TVK4_9SPHN</name>
<feature type="domain" description="Type II secretion system protein GspG C-terminal" evidence="12">
    <location>
        <begin position="68"/>
        <end position="164"/>
    </location>
</feature>
<evidence type="ECO:0000256" key="5">
    <source>
        <dbReference type="ARBA" id="ARBA00022481"/>
    </source>
</evidence>
<evidence type="ECO:0000256" key="1">
    <source>
        <dbReference type="ARBA" id="ARBA00004377"/>
    </source>
</evidence>
<dbReference type="EMBL" id="VOQQ01000001">
    <property type="protein sequence ID" value="TXC63885.1"/>
    <property type="molecule type" value="Genomic_DNA"/>
</dbReference>
<keyword evidence="4" id="KW-1003">Cell membrane</keyword>
<feature type="transmembrane region" description="Helical" evidence="11">
    <location>
        <begin position="51"/>
        <end position="70"/>
    </location>
</feature>
<comment type="similarity">
    <text evidence="2">Belongs to the GSP G family.</text>
</comment>
<dbReference type="PANTHER" id="PTHR30093:SF44">
    <property type="entry name" value="TYPE II SECRETION SYSTEM CORE PROTEIN G"/>
    <property type="match status" value="1"/>
</dbReference>
<comment type="subcellular location">
    <subcellularLocation>
        <location evidence="1">Cell inner membrane</location>
        <topology evidence="1">Single-pass membrane protein</topology>
    </subcellularLocation>
</comment>
<evidence type="ECO:0000256" key="4">
    <source>
        <dbReference type="ARBA" id="ARBA00022475"/>
    </source>
</evidence>
<keyword evidence="8 11" id="KW-1133">Transmembrane helix</keyword>
<feature type="region of interest" description="Disordered" evidence="10">
    <location>
        <begin position="1"/>
        <end position="21"/>
    </location>
</feature>
<dbReference type="OrthoDB" id="9795612at2"/>
<dbReference type="PROSITE" id="PS00409">
    <property type="entry name" value="PROKAR_NTER_METHYL"/>
    <property type="match status" value="1"/>
</dbReference>
<comment type="caution">
    <text evidence="13">The sequence shown here is derived from an EMBL/GenBank/DDBJ whole genome shotgun (WGS) entry which is preliminary data.</text>
</comment>
<evidence type="ECO:0000256" key="8">
    <source>
        <dbReference type="ARBA" id="ARBA00022989"/>
    </source>
</evidence>
<dbReference type="InterPro" id="IPR010054">
    <property type="entry name" value="Type2_sec_GspG"/>
</dbReference>
<dbReference type="NCBIfam" id="TIGR02532">
    <property type="entry name" value="IV_pilin_GFxxxE"/>
    <property type="match status" value="1"/>
</dbReference>
<dbReference type="GO" id="GO:0005886">
    <property type="term" value="C:plasma membrane"/>
    <property type="evidence" value="ECO:0007669"/>
    <property type="project" value="UniProtKB-SubCell"/>
</dbReference>
<organism evidence="13 14">
    <name type="scientific">Allosphingosinicella ginsenosidimutans</name>
    <dbReference type="NCBI Taxonomy" id="1176539"/>
    <lineage>
        <taxon>Bacteria</taxon>
        <taxon>Pseudomonadati</taxon>
        <taxon>Pseudomonadota</taxon>
        <taxon>Alphaproteobacteria</taxon>
        <taxon>Sphingomonadales</taxon>
        <taxon>Sphingomonadaceae</taxon>
        <taxon>Allosphingosinicella</taxon>
    </lineage>
</organism>
<dbReference type="GO" id="GO:0015627">
    <property type="term" value="C:type II protein secretion system complex"/>
    <property type="evidence" value="ECO:0007669"/>
    <property type="project" value="InterPro"/>
</dbReference>
<dbReference type="GO" id="GO:0015628">
    <property type="term" value="P:protein secretion by the type II secretion system"/>
    <property type="evidence" value="ECO:0007669"/>
    <property type="project" value="InterPro"/>
</dbReference>
<dbReference type="PRINTS" id="PR00813">
    <property type="entry name" value="BCTERIALGSPG"/>
</dbReference>
<dbReference type="Pfam" id="PF08334">
    <property type="entry name" value="T2SSG"/>
    <property type="match status" value="1"/>
</dbReference>
<gene>
    <name evidence="13" type="primary">gspG</name>
    <name evidence="13" type="ORF">FRZ32_09590</name>
</gene>
<protein>
    <recommendedName>
        <fullName evidence="3">Type II secretion system core protein G</fullName>
    </recommendedName>
</protein>
<dbReference type="Proteomes" id="UP000321249">
    <property type="component" value="Unassembled WGS sequence"/>
</dbReference>
<keyword evidence="6" id="KW-0997">Cell inner membrane</keyword>
<keyword evidence="5" id="KW-0488">Methylation</keyword>
<evidence type="ECO:0000256" key="9">
    <source>
        <dbReference type="ARBA" id="ARBA00023136"/>
    </source>
</evidence>
<evidence type="ECO:0000256" key="10">
    <source>
        <dbReference type="SAM" id="MobiDB-lite"/>
    </source>
</evidence>
<keyword evidence="14" id="KW-1185">Reference proteome</keyword>
<sequence>MLARGFLSRHSRGRGNPAAFLARRPKGKLGSRLRGSDEKANDEEGFTLVELMVVLVIIGLLATIVIINVMPAVDRAASTKAHADISTLEQAIEMYRLDHLRYPTQAEGLQSLVAGNYIRRLPNDPWNHPYAYKVPGAGGHPYQVMSLGADGQEGGTGENADISN</sequence>
<evidence type="ECO:0000259" key="12">
    <source>
        <dbReference type="Pfam" id="PF08334"/>
    </source>
</evidence>
<dbReference type="InterPro" id="IPR045584">
    <property type="entry name" value="Pilin-like"/>
</dbReference>
<dbReference type="Pfam" id="PF07963">
    <property type="entry name" value="N_methyl"/>
    <property type="match status" value="1"/>
</dbReference>
<evidence type="ECO:0000256" key="7">
    <source>
        <dbReference type="ARBA" id="ARBA00022692"/>
    </source>
</evidence>